<proteinExistence type="predicted"/>
<feature type="region of interest" description="Disordered" evidence="1">
    <location>
        <begin position="1"/>
        <end position="33"/>
    </location>
</feature>
<dbReference type="Proteomes" id="UP000823749">
    <property type="component" value="Chromosome 11"/>
</dbReference>
<evidence type="ECO:0000313" key="2">
    <source>
        <dbReference type="EMBL" id="KAG5526396.1"/>
    </source>
</evidence>
<accession>A0AAV6ICM5</accession>
<gene>
    <name evidence="2" type="ORF">RHGRI_032620</name>
</gene>
<protein>
    <submittedName>
        <fullName evidence="2">Uncharacterized protein</fullName>
    </submittedName>
</protein>
<keyword evidence="3" id="KW-1185">Reference proteome</keyword>
<dbReference type="AlphaFoldDB" id="A0AAV6ICM5"/>
<evidence type="ECO:0000313" key="3">
    <source>
        <dbReference type="Proteomes" id="UP000823749"/>
    </source>
</evidence>
<sequence>MMLRRHYRSTSLLPKSTRSELMASTRCPTSSALSPPLPHLRCLQVQTIPPPWTLHH</sequence>
<dbReference type="EMBL" id="JACTNZ010000011">
    <property type="protein sequence ID" value="KAG5526396.1"/>
    <property type="molecule type" value="Genomic_DNA"/>
</dbReference>
<comment type="caution">
    <text evidence="2">The sequence shown here is derived from an EMBL/GenBank/DDBJ whole genome shotgun (WGS) entry which is preliminary data.</text>
</comment>
<name>A0AAV6ICM5_9ERIC</name>
<evidence type="ECO:0000256" key="1">
    <source>
        <dbReference type="SAM" id="MobiDB-lite"/>
    </source>
</evidence>
<organism evidence="2 3">
    <name type="scientific">Rhododendron griersonianum</name>
    <dbReference type="NCBI Taxonomy" id="479676"/>
    <lineage>
        <taxon>Eukaryota</taxon>
        <taxon>Viridiplantae</taxon>
        <taxon>Streptophyta</taxon>
        <taxon>Embryophyta</taxon>
        <taxon>Tracheophyta</taxon>
        <taxon>Spermatophyta</taxon>
        <taxon>Magnoliopsida</taxon>
        <taxon>eudicotyledons</taxon>
        <taxon>Gunneridae</taxon>
        <taxon>Pentapetalae</taxon>
        <taxon>asterids</taxon>
        <taxon>Ericales</taxon>
        <taxon>Ericaceae</taxon>
        <taxon>Ericoideae</taxon>
        <taxon>Rhodoreae</taxon>
        <taxon>Rhododendron</taxon>
    </lineage>
</organism>
<reference evidence="2" key="1">
    <citation type="submission" date="2020-08" db="EMBL/GenBank/DDBJ databases">
        <title>Plant Genome Project.</title>
        <authorList>
            <person name="Zhang R.-G."/>
        </authorList>
    </citation>
    <scope>NUCLEOTIDE SEQUENCE</scope>
    <source>
        <strain evidence="2">WSP0</strain>
        <tissue evidence="2">Leaf</tissue>
    </source>
</reference>